<accession>A0ABV5WZZ4</accession>
<proteinExistence type="predicted"/>
<sequence length="150" mass="16441">MSPSENRPSTHDQRPPSDKSSGEDALMMKRNREGLIFTLLLGASLLASLYPLPAKLFSGVFALTALVWAVRYFLAGLRTRRTGSWVVMGIFGALASGWMILQTIGMAVVYPQQKAYEECLASAVTEQASVECQSEHRAQLTKMIEELGTS</sequence>
<keyword evidence="4" id="KW-1185">Reference proteome</keyword>
<evidence type="ECO:0000313" key="3">
    <source>
        <dbReference type="EMBL" id="MFB9775282.1"/>
    </source>
</evidence>
<dbReference type="RefSeq" id="WP_376838273.1">
    <property type="nucleotide sequence ID" value="NZ_JBHMAU010000022.1"/>
</dbReference>
<comment type="caution">
    <text evidence="3">The sequence shown here is derived from an EMBL/GenBank/DDBJ whole genome shotgun (WGS) entry which is preliminary data.</text>
</comment>
<feature type="compositionally biased region" description="Basic and acidic residues" evidence="1">
    <location>
        <begin position="8"/>
        <end position="23"/>
    </location>
</feature>
<organism evidence="3 4">
    <name type="scientific">Brevibacterium otitidis</name>
    <dbReference type="NCBI Taxonomy" id="53364"/>
    <lineage>
        <taxon>Bacteria</taxon>
        <taxon>Bacillati</taxon>
        <taxon>Actinomycetota</taxon>
        <taxon>Actinomycetes</taxon>
        <taxon>Micrococcales</taxon>
        <taxon>Brevibacteriaceae</taxon>
        <taxon>Brevibacterium</taxon>
    </lineage>
</organism>
<keyword evidence="2" id="KW-0472">Membrane</keyword>
<evidence type="ECO:0000256" key="2">
    <source>
        <dbReference type="SAM" id="Phobius"/>
    </source>
</evidence>
<evidence type="ECO:0000313" key="4">
    <source>
        <dbReference type="Proteomes" id="UP001589707"/>
    </source>
</evidence>
<gene>
    <name evidence="3" type="ORF">ACFFN1_02470</name>
</gene>
<dbReference type="EMBL" id="JBHMAU010000022">
    <property type="protein sequence ID" value="MFB9775282.1"/>
    <property type="molecule type" value="Genomic_DNA"/>
</dbReference>
<feature type="transmembrane region" description="Helical" evidence="2">
    <location>
        <begin position="86"/>
        <end position="110"/>
    </location>
</feature>
<feature type="transmembrane region" description="Helical" evidence="2">
    <location>
        <begin position="34"/>
        <end position="50"/>
    </location>
</feature>
<dbReference type="Proteomes" id="UP001589707">
    <property type="component" value="Unassembled WGS sequence"/>
</dbReference>
<feature type="region of interest" description="Disordered" evidence="1">
    <location>
        <begin position="1"/>
        <end position="23"/>
    </location>
</feature>
<evidence type="ECO:0000256" key="1">
    <source>
        <dbReference type="SAM" id="MobiDB-lite"/>
    </source>
</evidence>
<feature type="transmembrane region" description="Helical" evidence="2">
    <location>
        <begin position="56"/>
        <end position="74"/>
    </location>
</feature>
<reference evidence="3 4" key="1">
    <citation type="submission" date="2024-09" db="EMBL/GenBank/DDBJ databases">
        <authorList>
            <person name="Sun Q."/>
            <person name="Mori K."/>
        </authorList>
    </citation>
    <scope>NUCLEOTIDE SEQUENCE [LARGE SCALE GENOMIC DNA]</scope>
    <source>
        <strain evidence="3 4">JCM 11683</strain>
    </source>
</reference>
<name>A0ABV5WZZ4_9MICO</name>
<keyword evidence="2" id="KW-1133">Transmembrane helix</keyword>
<keyword evidence="2" id="KW-0812">Transmembrane</keyword>
<protein>
    <submittedName>
        <fullName evidence="3">Uncharacterized protein</fullName>
    </submittedName>
</protein>